<evidence type="ECO:0000256" key="4">
    <source>
        <dbReference type="ARBA" id="ARBA00022475"/>
    </source>
</evidence>
<keyword evidence="4" id="KW-1003">Cell membrane</keyword>
<reference evidence="12 13" key="1">
    <citation type="submission" date="2021-03" db="EMBL/GenBank/DDBJ databases">
        <title>Sequencing the genomes of 1000 actinobacteria strains.</title>
        <authorList>
            <person name="Klenk H.-P."/>
        </authorList>
    </citation>
    <scope>NUCLEOTIDE SEQUENCE [LARGE SCALE GENOMIC DNA]</scope>
    <source>
        <strain evidence="12 13">DSM 14566</strain>
    </source>
</reference>
<keyword evidence="9 11" id="KW-0472">Membrane</keyword>
<dbReference type="PANTHER" id="PTHR21716:SF53">
    <property type="entry name" value="PERMEASE PERM-RELATED"/>
    <property type="match status" value="1"/>
</dbReference>
<keyword evidence="3" id="KW-0813">Transport</keyword>
<accession>A0ABS4X477</accession>
<evidence type="ECO:0000256" key="5">
    <source>
        <dbReference type="ARBA" id="ARBA00022692"/>
    </source>
</evidence>
<keyword evidence="7" id="KW-0573">Peptidoglycan synthesis</keyword>
<feature type="transmembrane region" description="Helical" evidence="11">
    <location>
        <begin position="30"/>
        <end position="48"/>
    </location>
</feature>
<feature type="transmembrane region" description="Helical" evidence="11">
    <location>
        <begin position="256"/>
        <end position="281"/>
    </location>
</feature>
<dbReference type="Proteomes" id="UP001519290">
    <property type="component" value="Unassembled WGS sequence"/>
</dbReference>
<name>A0ABS4X477_9MICO</name>
<feature type="transmembrane region" description="Helical" evidence="11">
    <location>
        <begin position="168"/>
        <end position="189"/>
    </location>
</feature>
<keyword evidence="6" id="KW-0133">Cell shape</keyword>
<evidence type="ECO:0000256" key="7">
    <source>
        <dbReference type="ARBA" id="ARBA00022984"/>
    </source>
</evidence>
<feature type="transmembrane region" description="Helical" evidence="11">
    <location>
        <begin position="230"/>
        <end position="250"/>
    </location>
</feature>
<evidence type="ECO:0000313" key="12">
    <source>
        <dbReference type="EMBL" id="MBP2383256.1"/>
    </source>
</evidence>
<proteinExistence type="inferred from homology"/>
<evidence type="ECO:0000256" key="6">
    <source>
        <dbReference type="ARBA" id="ARBA00022960"/>
    </source>
</evidence>
<keyword evidence="13" id="KW-1185">Reference proteome</keyword>
<dbReference type="EMBL" id="JAGIOD010000002">
    <property type="protein sequence ID" value="MBP2383256.1"/>
    <property type="molecule type" value="Genomic_DNA"/>
</dbReference>
<dbReference type="InterPro" id="IPR002549">
    <property type="entry name" value="AI-2E-like"/>
</dbReference>
<evidence type="ECO:0000256" key="9">
    <source>
        <dbReference type="ARBA" id="ARBA00023136"/>
    </source>
</evidence>
<sequence length="463" mass="48424">MTKLSPTPRAPGLAPEVEEIPLGIRRLAAWSWRILVIVAAAVLILYGALQVTGIVIPVLLAVLLAVLLTPVVKVLTRYTFLGRGAASGIALLGLLLVVAGMFTLAGRQLIAQWADIQSKAVTGFQSVTDWATTTFKIDTPMINSAIDEGLTKLQENADTLLNSAVTTAAVVGNLATGIVICLFSLFFLLSSGPTIWRWVVGLMPPAARLGTHEAFRRGWKALSAYVRTQILVAAVDAVGIAIGMVCLGLGSYAVPIWLLVFLFSFIPLVGAIASGVIAVLLVLVLQNWLFAVIMAGIVVLVQQLESNILQPFLMGKAVELHPLAVFLGVAGGAMIAGIPGALFAIPLIAFVNATLLYIVGRDPSPELGVDRPVADHFAALSAASRKHAQETRAAFAESLTAVPAGAAAAAEPTGSADDDQTVDPEPPATEPSAPSNPTADPAPDESSQTPNDPEDPTSPPRRE</sequence>
<evidence type="ECO:0000256" key="1">
    <source>
        <dbReference type="ARBA" id="ARBA00004651"/>
    </source>
</evidence>
<organism evidence="12 13">
    <name type="scientific">Brachybacterium sacelli</name>
    <dbReference type="NCBI Taxonomy" id="173364"/>
    <lineage>
        <taxon>Bacteria</taxon>
        <taxon>Bacillati</taxon>
        <taxon>Actinomycetota</taxon>
        <taxon>Actinomycetes</taxon>
        <taxon>Micrococcales</taxon>
        <taxon>Dermabacteraceae</taxon>
        <taxon>Brachybacterium</taxon>
    </lineage>
</organism>
<comment type="subcellular location">
    <subcellularLocation>
        <location evidence="1">Cell membrane</location>
        <topology evidence="1">Multi-pass membrane protein</topology>
    </subcellularLocation>
</comment>
<dbReference type="RefSeq" id="WP_209903915.1">
    <property type="nucleotide sequence ID" value="NZ_BAAAJW010000005.1"/>
</dbReference>
<feature type="transmembrane region" description="Helical" evidence="11">
    <location>
        <begin position="324"/>
        <end position="351"/>
    </location>
</feature>
<evidence type="ECO:0000256" key="3">
    <source>
        <dbReference type="ARBA" id="ARBA00022448"/>
    </source>
</evidence>
<comment type="similarity">
    <text evidence="2">Belongs to the autoinducer-2 exporter (AI-2E) (TC 2.A.86) family.</text>
</comment>
<feature type="transmembrane region" description="Helical" evidence="11">
    <location>
        <begin position="54"/>
        <end position="72"/>
    </location>
</feature>
<feature type="transmembrane region" description="Helical" evidence="11">
    <location>
        <begin position="84"/>
        <end position="105"/>
    </location>
</feature>
<protein>
    <submittedName>
        <fullName evidence="12">PurR-regulated permease PerM</fullName>
    </submittedName>
</protein>
<evidence type="ECO:0000313" key="13">
    <source>
        <dbReference type="Proteomes" id="UP001519290"/>
    </source>
</evidence>
<comment type="caution">
    <text evidence="12">The sequence shown here is derived from an EMBL/GenBank/DDBJ whole genome shotgun (WGS) entry which is preliminary data.</text>
</comment>
<evidence type="ECO:0000256" key="2">
    <source>
        <dbReference type="ARBA" id="ARBA00009773"/>
    </source>
</evidence>
<dbReference type="PRINTS" id="PR01806">
    <property type="entry name" value="VIRFACTRMVIN"/>
</dbReference>
<evidence type="ECO:0000256" key="11">
    <source>
        <dbReference type="SAM" id="Phobius"/>
    </source>
</evidence>
<feature type="region of interest" description="Disordered" evidence="10">
    <location>
        <begin position="405"/>
        <end position="463"/>
    </location>
</feature>
<evidence type="ECO:0000256" key="10">
    <source>
        <dbReference type="SAM" id="MobiDB-lite"/>
    </source>
</evidence>
<feature type="compositionally biased region" description="Low complexity" evidence="10">
    <location>
        <begin position="405"/>
        <end position="415"/>
    </location>
</feature>
<dbReference type="PANTHER" id="PTHR21716">
    <property type="entry name" value="TRANSMEMBRANE PROTEIN"/>
    <property type="match status" value="1"/>
</dbReference>
<gene>
    <name evidence="12" type="ORF">JOF43_003245</name>
</gene>
<feature type="transmembrane region" description="Helical" evidence="11">
    <location>
        <begin position="288"/>
        <end position="304"/>
    </location>
</feature>
<keyword evidence="5 11" id="KW-0812">Transmembrane</keyword>
<dbReference type="Pfam" id="PF01594">
    <property type="entry name" value="AI-2E_transport"/>
    <property type="match status" value="1"/>
</dbReference>
<dbReference type="InterPro" id="IPR004268">
    <property type="entry name" value="MurJ"/>
</dbReference>
<evidence type="ECO:0000256" key="8">
    <source>
        <dbReference type="ARBA" id="ARBA00022989"/>
    </source>
</evidence>
<keyword evidence="8 11" id="KW-1133">Transmembrane helix</keyword>